<gene>
    <name evidence="2" type="ORF">PLOB_00047293</name>
</gene>
<keyword evidence="1" id="KW-0812">Transmembrane</keyword>
<feature type="non-terminal residue" evidence="2">
    <location>
        <position position="1"/>
    </location>
</feature>
<protein>
    <submittedName>
        <fullName evidence="2">Uncharacterized protein</fullName>
    </submittedName>
</protein>
<dbReference type="InterPro" id="IPR014716">
    <property type="entry name" value="Fibrinogen_a/b/g_C_1"/>
</dbReference>
<evidence type="ECO:0000313" key="3">
    <source>
        <dbReference type="Proteomes" id="UP001159405"/>
    </source>
</evidence>
<accession>A0ABN8PSX1</accession>
<proteinExistence type="predicted"/>
<evidence type="ECO:0000313" key="2">
    <source>
        <dbReference type="EMBL" id="CAH3150180.1"/>
    </source>
</evidence>
<sequence>LYLLVEKKRLAQVLAMRLLFQAYFLAMFFVMTVKGDGASPSCPKPYDKRMVCNLMCNILQDSSANDAIKMLQTKLESLIAELNKPGIAQKPAVPASPCQEQYEKHNSAKSQVYTLKFGSQKIPVYCHMGNFGCGDGGWTLAMKINGAKKTFHYSSGFWSNKNSYNLPGGKTGFDDQETKLPTYWNTSFSKICLGMKIGKQIKFIVINKKAASLHSLIADGKYRATSLGRNTWKKLIGSQASLQTGCNKEGFNAASTTCSYCAKTRIGILGNNERDCSSCDSKIGFGTGGRTDDSNTCGNNAIKGYTSDNGGRNIKAMGYILVQ</sequence>
<reference evidence="2 3" key="1">
    <citation type="submission" date="2022-05" db="EMBL/GenBank/DDBJ databases">
        <authorList>
            <consortium name="Genoscope - CEA"/>
            <person name="William W."/>
        </authorList>
    </citation>
    <scope>NUCLEOTIDE SEQUENCE [LARGE SCALE GENOMIC DNA]</scope>
</reference>
<evidence type="ECO:0000256" key="1">
    <source>
        <dbReference type="SAM" id="Phobius"/>
    </source>
</evidence>
<dbReference type="Gene3D" id="3.90.215.10">
    <property type="entry name" value="Gamma Fibrinogen, chain A, domain 1"/>
    <property type="match status" value="1"/>
</dbReference>
<name>A0ABN8PSX1_9CNID</name>
<dbReference type="Proteomes" id="UP001159405">
    <property type="component" value="Unassembled WGS sequence"/>
</dbReference>
<keyword evidence="1" id="KW-0472">Membrane</keyword>
<keyword evidence="3" id="KW-1185">Reference proteome</keyword>
<feature type="transmembrane region" description="Helical" evidence="1">
    <location>
        <begin position="14"/>
        <end position="33"/>
    </location>
</feature>
<keyword evidence="1" id="KW-1133">Transmembrane helix</keyword>
<organism evidence="2 3">
    <name type="scientific">Porites lobata</name>
    <dbReference type="NCBI Taxonomy" id="104759"/>
    <lineage>
        <taxon>Eukaryota</taxon>
        <taxon>Metazoa</taxon>
        <taxon>Cnidaria</taxon>
        <taxon>Anthozoa</taxon>
        <taxon>Hexacorallia</taxon>
        <taxon>Scleractinia</taxon>
        <taxon>Fungiina</taxon>
        <taxon>Poritidae</taxon>
        <taxon>Porites</taxon>
    </lineage>
</organism>
<dbReference type="EMBL" id="CALNXK010000088">
    <property type="protein sequence ID" value="CAH3150180.1"/>
    <property type="molecule type" value="Genomic_DNA"/>
</dbReference>
<comment type="caution">
    <text evidence="2">The sequence shown here is derived from an EMBL/GenBank/DDBJ whole genome shotgun (WGS) entry which is preliminary data.</text>
</comment>